<accession>A0A4S4BL07</accession>
<comment type="caution">
    <text evidence="9">The sequence shown here is derived from an EMBL/GenBank/DDBJ whole genome shotgun (WGS) entry which is preliminary data.</text>
</comment>
<comment type="similarity">
    <text evidence="7">Belongs to the binding-protein-dependent transport system permease family.</text>
</comment>
<comment type="subcellular location">
    <subcellularLocation>
        <location evidence="1 7">Cell membrane</location>
        <topology evidence="1 7">Multi-pass membrane protein</topology>
    </subcellularLocation>
</comment>
<name>A0A4S4BL07_9BACL</name>
<feature type="transmembrane region" description="Helical" evidence="7">
    <location>
        <begin position="260"/>
        <end position="277"/>
    </location>
</feature>
<evidence type="ECO:0000256" key="1">
    <source>
        <dbReference type="ARBA" id="ARBA00004651"/>
    </source>
</evidence>
<dbReference type="Proteomes" id="UP000310636">
    <property type="component" value="Unassembled WGS sequence"/>
</dbReference>
<feature type="transmembrane region" description="Helical" evidence="7">
    <location>
        <begin position="110"/>
        <end position="129"/>
    </location>
</feature>
<keyword evidence="10" id="KW-1185">Reference proteome</keyword>
<evidence type="ECO:0000313" key="9">
    <source>
        <dbReference type="EMBL" id="THF72906.1"/>
    </source>
</evidence>
<reference evidence="9 10" key="1">
    <citation type="submission" date="2019-04" db="EMBL/GenBank/DDBJ databases">
        <title>Cohnella sp. nov. isolated from preserved vegetables.</title>
        <authorList>
            <person name="Lin S.-Y."/>
            <person name="Hung M.-H."/>
            <person name="Young C.-C."/>
        </authorList>
    </citation>
    <scope>NUCLEOTIDE SEQUENCE [LARGE SCALE GENOMIC DNA]</scope>
    <source>
        <strain evidence="9 10">CC-MHH1044</strain>
    </source>
</reference>
<evidence type="ECO:0000256" key="2">
    <source>
        <dbReference type="ARBA" id="ARBA00022448"/>
    </source>
</evidence>
<feature type="transmembrane region" description="Helical" evidence="7">
    <location>
        <begin position="12"/>
        <end position="32"/>
    </location>
</feature>
<dbReference type="EMBL" id="SSOB01000067">
    <property type="protein sequence ID" value="THF72906.1"/>
    <property type="molecule type" value="Genomic_DNA"/>
</dbReference>
<feature type="transmembrane region" description="Helical" evidence="7">
    <location>
        <begin position="183"/>
        <end position="205"/>
    </location>
</feature>
<sequence>MTSNRTLSDTLFMGFVYIGLGALSITTLLPLLQAITISLSPPDVVNSYGFHLLPTKLDFSGYERVFQYDIIWTAYGNTIMRTLLGTAITLVLTFLGAYPLSKRTLPNRKLWTGVVVLTMFFSGGMIPSYLLIRNIGIMNSIWALVLPGAVSAFMLLIVRNFIAALPESLEESAKIDGANDIVVLFRIVLPLSLPIIATVGLYSGVSHWNAWFDSMIYIQDEHKQVLQMILRRILLEGQDVSAESGSGVHAQAVNTETVKMAALVVSVLPILCVYPFLQKYFVKGTLMGSIKG</sequence>
<protein>
    <submittedName>
        <fullName evidence="9">Carbohydrate ABC transporter permease</fullName>
    </submittedName>
</protein>
<dbReference type="Gene3D" id="1.10.3720.10">
    <property type="entry name" value="MetI-like"/>
    <property type="match status" value="1"/>
</dbReference>
<gene>
    <name evidence="9" type="ORF">E6C55_31395</name>
</gene>
<keyword evidence="5 7" id="KW-1133">Transmembrane helix</keyword>
<evidence type="ECO:0000256" key="3">
    <source>
        <dbReference type="ARBA" id="ARBA00022475"/>
    </source>
</evidence>
<dbReference type="InterPro" id="IPR000515">
    <property type="entry name" value="MetI-like"/>
</dbReference>
<evidence type="ECO:0000256" key="4">
    <source>
        <dbReference type="ARBA" id="ARBA00022692"/>
    </source>
</evidence>
<dbReference type="Pfam" id="PF00528">
    <property type="entry name" value="BPD_transp_1"/>
    <property type="match status" value="1"/>
</dbReference>
<dbReference type="GO" id="GO:0005886">
    <property type="term" value="C:plasma membrane"/>
    <property type="evidence" value="ECO:0007669"/>
    <property type="project" value="UniProtKB-SubCell"/>
</dbReference>
<feature type="transmembrane region" description="Helical" evidence="7">
    <location>
        <begin position="79"/>
        <end position="98"/>
    </location>
</feature>
<evidence type="ECO:0000259" key="8">
    <source>
        <dbReference type="PROSITE" id="PS50928"/>
    </source>
</evidence>
<evidence type="ECO:0000313" key="10">
    <source>
        <dbReference type="Proteomes" id="UP000310636"/>
    </source>
</evidence>
<feature type="transmembrane region" description="Helical" evidence="7">
    <location>
        <begin position="141"/>
        <end position="162"/>
    </location>
</feature>
<dbReference type="InterPro" id="IPR035906">
    <property type="entry name" value="MetI-like_sf"/>
</dbReference>
<dbReference type="SUPFAM" id="SSF161098">
    <property type="entry name" value="MetI-like"/>
    <property type="match status" value="1"/>
</dbReference>
<feature type="domain" description="ABC transmembrane type-1" evidence="8">
    <location>
        <begin position="75"/>
        <end position="277"/>
    </location>
</feature>
<dbReference type="PROSITE" id="PS50928">
    <property type="entry name" value="ABC_TM1"/>
    <property type="match status" value="1"/>
</dbReference>
<dbReference type="RefSeq" id="WP_136373797.1">
    <property type="nucleotide sequence ID" value="NZ_SSOB01000067.1"/>
</dbReference>
<evidence type="ECO:0000256" key="7">
    <source>
        <dbReference type="RuleBase" id="RU363032"/>
    </source>
</evidence>
<proteinExistence type="inferred from homology"/>
<organism evidence="9 10">
    <name type="scientific">Cohnella fermenti</name>
    <dbReference type="NCBI Taxonomy" id="2565925"/>
    <lineage>
        <taxon>Bacteria</taxon>
        <taxon>Bacillati</taxon>
        <taxon>Bacillota</taxon>
        <taxon>Bacilli</taxon>
        <taxon>Bacillales</taxon>
        <taxon>Paenibacillaceae</taxon>
        <taxon>Cohnella</taxon>
    </lineage>
</organism>
<keyword evidence="2 7" id="KW-0813">Transport</keyword>
<dbReference type="PANTHER" id="PTHR43744:SF9">
    <property type="entry name" value="POLYGALACTURONAN_RHAMNOGALACTURONAN TRANSPORT SYSTEM PERMEASE PROTEIN YTCP"/>
    <property type="match status" value="1"/>
</dbReference>
<keyword evidence="6 7" id="KW-0472">Membrane</keyword>
<keyword evidence="4 7" id="KW-0812">Transmembrane</keyword>
<keyword evidence="3" id="KW-1003">Cell membrane</keyword>
<dbReference type="GO" id="GO:0055085">
    <property type="term" value="P:transmembrane transport"/>
    <property type="evidence" value="ECO:0007669"/>
    <property type="project" value="InterPro"/>
</dbReference>
<evidence type="ECO:0000256" key="6">
    <source>
        <dbReference type="ARBA" id="ARBA00023136"/>
    </source>
</evidence>
<dbReference type="OrthoDB" id="9810086at2"/>
<dbReference type="CDD" id="cd06261">
    <property type="entry name" value="TM_PBP2"/>
    <property type="match status" value="1"/>
</dbReference>
<dbReference type="AlphaFoldDB" id="A0A4S4BL07"/>
<evidence type="ECO:0000256" key="5">
    <source>
        <dbReference type="ARBA" id="ARBA00022989"/>
    </source>
</evidence>
<dbReference type="PANTHER" id="PTHR43744">
    <property type="entry name" value="ABC TRANSPORTER PERMEASE PROTEIN MG189-RELATED-RELATED"/>
    <property type="match status" value="1"/>
</dbReference>